<dbReference type="PROSITE" id="PS50995">
    <property type="entry name" value="HTH_MARR_2"/>
    <property type="match status" value="1"/>
</dbReference>
<keyword evidence="3" id="KW-0804">Transcription</keyword>
<accession>A0ABV6J7S3</accession>
<dbReference type="EMBL" id="JBHLVF010000013">
    <property type="protein sequence ID" value="MFC0391935.1"/>
    <property type="molecule type" value="Genomic_DNA"/>
</dbReference>
<evidence type="ECO:0000313" key="6">
    <source>
        <dbReference type="Proteomes" id="UP001589818"/>
    </source>
</evidence>
<gene>
    <name evidence="5" type="ORF">ACFFJ8_11240</name>
</gene>
<organism evidence="5 6">
    <name type="scientific">Paenibacillus mendelii</name>
    <dbReference type="NCBI Taxonomy" id="206163"/>
    <lineage>
        <taxon>Bacteria</taxon>
        <taxon>Bacillati</taxon>
        <taxon>Bacillota</taxon>
        <taxon>Bacilli</taxon>
        <taxon>Bacillales</taxon>
        <taxon>Paenibacillaceae</taxon>
        <taxon>Paenibacillus</taxon>
    </lineage>
</organism>
<dbReference type="SMART" id="SM00347">
    <property type="entry name" value="HTH_MARR"/>
    <property type="match status" value="1"/>
</dbReference>
<keyword evidence="1" id="KW-0805">Transcription regulation</keyword>
<dbReference type="PRINTS" id="PR00598">
    <property type="entry name" value="HTHMARR"/>
</dbReference>
<dbReference type="InterPro" id="IPR023187">
    <property type="entry name" value="Tscrpt_reg_MarR-type_CS"/>
</dbReference>
<evidence type="ECO:0000256" key="2">
    <source>
        <dbReference type="ARBA" id="ARBA00023125"/>
    </source>
</evidence>
<dbReference type="RefSeq" id="WP_204820441.1">
    <property type="nucleotide sequence ID" value="NZ_JANHOF010000007.1"/>
</dbReference>
<evidence type="ECO:0000313" key="5">
    <source>
        <dbReference type="EMBL" id="MFC0391935.1"/>
    </source>
</evidence>
<dbReference type="PROSITE" id="PS01117">
    <property type="entry name" value="HTH_MARR_1"/>
    <property type="match status" value="1"/>
</dbReference>
<dbReference type="InterPro" id="IPR036390">
    <property type="entry name" value="WH_DNA-bd_sf"/>
</dbReference>
<evidence type="ECO:0000259" key="4">
    <source>
        <dbReference type="PROSITE" id="PS50995"/>
    </source>
</evidence>
<dbReference type="PANTHER" id="PTHR42756">
    <property type="entry name" value="TRANSCRIPTIONAL REGULATOR, MARR"/>
    <property type="match status" value="1"/>
</dbReference>
<keyword evidence="6" id="KW-1185">Reference proteome</keyword>
<evidence type="ECO:0000256" key="3">
    <source>
        <dbReference type="ARBA" id="ARBA00023163"/>
    </source>
</evidence>
<dbReference type="Proteomes" id="UP001589818">
    <property type="component" value="Unassembled WGS sequence"/>
</dbReference>
<feature type="domain" description="HTH marR-type" evidence="4">
    <location>
        <begin position="1"/>
        <end position="126"/>
    </location>
</feature>
<comment type="caution">
    <text evidence="5">The sequence shown here is derived from an EMBL/GenBank/DDBJ whole genome shotgun (WGS) entry which is preliminary data.</text>
</comment>
<protein>
    <submittedName>
        <fullName evidence="5">MarR family transcriptional regulator</fullName>
    </submittedName>
</protein>
<proteinExistence type="predicted"/>
<dbReference type="PANTHER" id="PTHR42756:SF1">
    <property type="entry name" value="TRANSCRIPTIONAL REPRESSOR OF EMRAB OPERON"/>
    <property type="match status" value="1"/>
</dbReference>
<sequence>MVSSQMTQFVVGYSKILENDLTPPQYLIIQILAVEEKQNCSELAIALDITLSAVTNLTNKLVSKGYIERMTSETDRRNVYLRITDKGRDVENRMLDKYKEMTEILWEGFTDEEMDLLLASYEKMLSNIQKQN</sequence>
<keyword evidence="2" id="KW-0238">DNA-binding</keyword>
<dbReference type="Gene3D" id="1.10.10.10">
    <property type="entry name" value="Winged helix-like DNA-binding domain superfamily/Winged helix DNA-binding domain"/>
    <property type="match status" value="1"/>
</dbReference>
<evidence type="ECO:0000256" key="1">
    <source>
        <dbReference type="ARBA" id="ARBA00023015"/>
    </source>
</evidence>
<reference evidence="5 6" key="1">
    <citation type="submission" date="2024-09" db="EMBL/GenBank/DDBJ databases">
        <authorList>
            <person name="Sun Q."/>
            <person name="Mori K."/>
        </authorList>
    </citation>
    <scope>NUCLEOTIDE SEQUENCE [LARGE SCALE GENOMIC DNA]</scope>
    <source>
        <strain evidence="5 6">CCM 4839</strain>
    </source>
</reference>
<dbReference type="InterPro" id="IPR036388">
    <property type="entry name" value="WH-like_DNA-bd_sf"/>
</dbReference>
<dbReference type="Pfam" id="PF01047">
    <property type="entry name" value="MarR"/>
    <property type="match status" value="1"/>
</dbReference>
<dbReference type="InterPro" id="IPR000835">
    <property type="entry name" value="HTH_MarR-typ"/>
</dbReference>
<name>A0ABV6J7S3_9BACL</name>
<dbReference type="SUPFAM" id="SSF46785">
    <property type="entry name" value="Winged helix' DNA-binding domain"/>
    <property type="match status" value="1"/>
</dbReference>